<dbReference type="FunFam" id="1.20.120.610:FF:000002">
    <property type="entry name" value="V-type proton ATPase proteolipid subunit"/>
    <property type="match status" value="1"/>
</dbReference>
<dbReference type="AlphaFoldDB" id="A0A8J4UVP5"/>
<dbReference type="PANTHER" id="PTHR10263">
    <property type="entry name" value="V-TYPE PROTON ATPASE PROTEOLIPID SUBUNIT"/>
    <property type="match status" value="1"/>
</dbReference>
<keyword evidence="14" id="KW-0010">Activator</keyword>
<name>A0A8J4UVP5_9MYCE</name>
<evidence type="ECO:0000256" key="9">
    <source>
        <dbReference type="ARBA" id="ARBA00022989"/>
    </source>
</evidence>
<keyword evidence="10" id="KW-0805">Transcription regulation</keyword>
<keyword evidence="6" id="KW-0678">Repressor</keyword>
<dbReference type="Pfam" id="PF00134">
    <property type="entry name" value="Cyclin_N"/>
    <property type="match status" value="1"/>
</dbReference>
<evidence type="ECO:0000256" key="8">
    <source>
        <dbReference type="ARBA" id="ARBA00022781"/>
    </source>
</evidence>
<dbReference type="InterPro" id="IPR006671">
    <property type="entry name" value="Cyclin_N"/>
</dbReference>
<accession>A0A8J4UVP5</accession>
<feature type="transmembrane region" description="Helical" evidence="18">
    <location>
        <begin position="69"/>
        <end position="89"/>
    </location>
</feature>
<keyword evidence="13 18" id="KW-0472">Membrane</keyword>
<dbReference type="Pfam" id="PF00137">
    <property type="entry name" value="ATP-synt_C"/>
    <property type="match status" value="2"/>
</dbReference>
<keyword evidence="7 18" id="KW-0812">Transmembrane</keyword>
<evidence type="ECO:0000256" key="13">
    <source>
        <dbReference type="ARBA" id="ARBA00023136"/>
    </source>
</evidence>
<evidence type="ECO:0000256" key="6">
    <source>
        <dbReference type="ARBA" id="ARBA00022491"/>
    </source>
</evidence>
<feature type="transmembrane region" description="Helical" evidence="18">
    <location>
        <begin position="109"/>
        <end position="140"/>
    </location>
</feature>
<sequence>MSSAVLPDNGYFDQGTYFLVTISPQTWAAVGVGLSIALSVLGSSWGIWVTGSSLFGAAVKEPRIRSKNIISIIFCEAVAIYGIIIAIILQGKIKPHMNVADIGGDYLAAYMMFGAGVCVGLCNVFSGLSVGIAGSGCALGDAQNPTLFVKMLIVEIFAGALGLYSVIVGILMVSNVTLDRNKIDESNGKDKQYLSALEIKKLKTHFCFVIQNLGNALKLRQRAISTAIVYFKRFYLKNSFVDCEPRLIAVTCLYLSSKVEECITQAKKCVTKMKELDHSFNYTMNDILECEFYVLEELDFCLIIYHPYKSLPLFLANSGLEADTIEVVWGIVNDSYKTDVCLMYAPYVVGLGCVYLASYLLKKDLKQWFSELNVDMKDIWEVSRELSDYYDFEKSFLSPASSHDSPEFIYNKLPIRNKK</sequence>
<protein>
    <recommendedName>
        <fullName evidence="19">Cyclin-like domain-containing protein</fullName>
    </recommendedName>
</protein>
<comment type="subcellular location">
    <subcellularLocation>
        <location evidence="2">Membrane</location>
        <topology evidence="2">Multi-pass membrane protein</topology>
    </subcellularLocation>
    <subcellularLocation>
        <location evidence="1">Nucleus</location>
    </subcellularLocation>
</comment>
<dbReference type="Proteomes" id="UP000695562">
    <property type="component" value="Unassembled WGS sequence"/>
</dbReference>
<dbReference type="SUPFAM" id="SSF47954">
    <property type="entry name" value="Cyclin-like"/>
    <property type="match status" value="2"/>
</dbReference>
<dbReference type="Gene3D" id="1.20.120.610">
    <property type="entry name" value="lithium bound rotor ring of v- atpase"/>
    <property type="match status" value="1"/>
</dbReference>
<proteinExistence type="inferred from homology"/>
<dbReference type="SUPFAM" id="SSF81333">
    <property type="entry name" value="F1F0 ATP synthase subunit C"/>
    <property type="match status" value="2"/>
</dbReference>
<feature type="transmembrane region" description="Helical" evidence="18">
    <location>
        <begin position="342"/>
        <end position="361"/>
    </location>
</feature>
<dbReference type="CDD" id="cd18177">
    <property type="entry name" value="ATP-synt_Vo_c_ATP6F_rpt1"/>
    <property type="match status" value="1"/>
</dbReference>
<evidence type="ECO:0000256" key="12">
    <source>
        <dbReference type="ARBA" id="ARBA00023127"/>
    </source>
</evidence>
<evidence type="ECO:0000259" key="19">
    <source>
        <dbReference type="SMART" id="SM00385"/>
    </source>
</evidence>
<dbReference type="PRINTS" id="PR00122">
    <property type="entry name" value="VACATPASE"/>
</dbReference>
<comment type="similarity">
    <text evidence="3 18">Belongs to the V-ATPase proteolipid subunit family.</text>
</comment>
<evidence type="ECO:0000256" key="2">
    <source>
        <dbReference type="ARBA" id="ARBA00004141"/>
    </source>
</evidence>
<evidence type="ECO:0000256" key="7">
    <source>
        <dbReference type="ARBA" id="ARBA00022692"/>
    </source>
</evidence>
<dbReference type="GO" id="GO:0033179">
    <property type="term" value="C:proton-transporting V-type ATPase, V0 domain"/>
    <property type="evidence" value="ECO:0007669"/>
    <property type="project" value="InterPro"/>
</dbReference>
<evidence type="ECO:0000256" key="10">
    <source>
        <dbReference type="ARBA" id="ARBA00023015"/>
    </source>
</evidence>
<keyword evidence="15" id="KW-0804">Transcription</keyword>
<dbReference type="FunFam" id="1.10.472.10:FF:000076">
    <property type="entry name" value="RNA polymerase II holoenzyme cyclin-like subunit"/>
    <property type="match status" value="1"/>
</dbReference>
<dbReference type="InterPro" id="IPR000245">
    <property type="entry name" value="ATPase_proteolipid_csu"/>
</dbReference>
<keyword evidence="9 18" id="KW-1133">Transmembrane helix</keyword>
<evidence type="ECO:0000313" key="21">
    <source>
        <dbReference type="Proteomes" id="UP000695562"/>
    </source>
</evidence>
<feature type="domain" description="Cyclin-like" evidence="19">
    <location>
        <begin position="208"/>
        <end position="296"/>
    </location>
</feature>
<evidence type="ECO:0000256" key="3">
    <source>
        <dbReference type="ARBA" id="ARBA00007296"/>
    </source>
</evidence>
<evidence type="ECO:0000256" key="4">
    <source>
        <dbReference type="ARBA" id="ARBA00008638"/>
    </source>
</evidence>
<dbReference type="InterPro" id="IPR002379">
    <property type="entry name" value="ATPase_proteolipid_c-like_dom"/>
</dbReference>
<evidence type="ECO:0000256" key="15">
    <source>
        <dbReference type="ARBA" id="ARBA00023163"/>
    </source>
</evidence>
<comment type="caution">
    <text evidence="20">The sequence shown here is derived from an EMBL/GenBank/DDBJ whole genome shotgun (WGS) entry which is preliminary data.</text>
</comment>
<feature type="transmembrane region" description="Helical" evidence="18">
    <location>
        <begin position="152"/>
        <end position="173"/>
    </location>
</feature>
<keyword evidence="5 18" id="KW-0813">Transport</keyword>
<dbReference type="CDD" id="cd20513">
    <property type="entry name" value="CYCLIN_CCNC_rpt1"/>
    <property type="match status" value="1"/>
</dbReference>
<keyword evidence="16" id="KW-0539">Nucleus</keyword>
<feature type="transmembrane region" description="Helical" evidence="18">
    <location>
        <begin position="27"/>
        <end position="48"/>
    </location>
</feature>
<dbReference type="InterPro" id="IPR036915">
    <property type="entry name" value="Cyclin-like_sf"/>
</dbReference>
<keyword evidence="12 17" id="KW-0195">Cyclin</keyword>
<evidence type="ECO:0000313" key="20">
    <source>
        <dbReference type="EMBL" id="KAF2068998.1"/>
    </source>
</evidence>
<evidence type="ECO:0000256" key="16">
    <source>
        <dbReference type="ARBA" id="ARBA00023242"/>
    </source>
</evidence>
<dbReference type="CDD" id="cd18178">
    <property type="entry name" value="ATP-synt_Vo_c_ATP6F_rpt2"/>
    <property type="match status" value="1"/>
</dbReference>
<dbReference type="EMBL" id="AJWJ01000776">
    <property type="protein sequence ID" value="KAF2068998.1"/>
    <property type="molecule type" value="Genomic_DNA"/>
</dbReference>
<dbReference type="GO" id="GO:0046961">
    <property type="term" value="F:proton-transporting ATPase activity, rotational mechanism"/>
    <property type="evidence" value="ECO:0007669"/>
    <property type="project" value="InterPro"/>
</dbReference>
<comment type="similarity">
    <text evidence="4">Belongs to the cyclin family. Cyclin C subfamily.</text>
</comment>
<keyword evidence="11 18" id="KW-0406">Ion transport</keyword>
<evidence type="ECO:0000256" key="11">
    <source>
        <dbReference type="ARBA" id="ARBA00023065"/>
    </source>
</evidence>
<comment type="caution">
    <text evidence="18">Lacks conserved residue(s) required for the propagation of feature annotation.</text>
</comment>
<keyword evidence="21" id="KW-1185">Reference proteome</keyword>
<dbReference type="InterPro" id="IPR035921">
    <property type="entry name" value="F/V-ATP_Csub_sf"/>
</dbReference>
<gene>
    <name evidence="20" type="ORF">CYY_009681</name>
</gene>
<dbReference type="GO" id="GO:0005634">
    <property type="term" value="C:nucleus"/>
    <property type="evidence" value="ECO:0007669"/>
    <property type="project" value="UniProtKB-SubCell"/>
</dbReference>
<dbReference type="CDD" id="cd20514">
    <property type="entry name" value="CYCLIN_CCNC_rpt2"/>
    <property type="match status" value="1"/>
</dbReference>
<evidence type="ECO:0000256" key="18">
    <source>
        <dbReference type="RuleBase" id="RU363060"/>
    </source>
</evidence>
<dbReference type="OrthoDB" id="10266018at2759"/>
<evidence type="ECO:0000256" key="14">
    <source>
        <dbReference type="ARBA" id="ARBA00023159"/>
    </source>
</evidence>
<reference evidence="20" key="1">
    <citation type="submission" date="2020-01" db="EMBL/GenBank/DDBJ databases">
        <title>Development of genomics and gene disruption for Polysphondylium violaceum indicates a role for the polyketide synthase stlB in stalk morphogenesis.</title>
        <authorList>
            <person name="Narita B."/>
            <person name="Kawabe Y."/>
            <person name="Kin K."/>
            <person name="Saito T."/>
            <person name="Gibbs R."/>
            <person name="Kuspa A."/>
            <person name="Muzny D."/>
            <person name="Queller D."/>
            <person name="Richards S."/>
            <person name="Strassman J."/>
            <person name="Sucgang R."/>
            <person name="Worley K."/>
            <person name="Schaap P."/>
        </authorList>
    </citation>
    <scope>NUCLEOTIDE SEQUENCE</scope>
    <source>
        <strain evidence="20">QSvi11</strain>
    </source>
</reference>
<dbReference type="SMART" id="SM00385">
    <property type="entry name" value="CYCLIN"/>
    <property type="match status" value="2"/>
</dbReference>
<dbReference type="InterPro" id="IPR013763">
    <property type="entry name" value="Cyclin-like_dom"/>
</dbReference>
<feature type="domain" description="Cyclin-like" evidence="19">
    <location>
        <begin position="309"/>
        <end position="388"/>
    </location>
</feature>
<organism evidence="20 21">
    <name type="scientific">Polysphondylium violaceum</name>
    <dbReference type="NCBI Taxonomy" id="133409"/>
    <lineage>
        <taxon>Eukaryota</taxon>
        <taxon>Amoebozoa</taxon>
        <taxon>Evosea</taxon>
        <taxon>Eumycetozoa</taxon>
        <taxon>Dictyostelia</taxon>
        <taxon>Dictyosteliales</taxon>
        <taxon>Dictyosteliaceae</taxon>
        <taxon>Polysphondylium</taxon>
    </lineage>
</organism>
<evidence type="ECO:0000256" key="5">
    <source>
        <dbReference type="ARBA" id="ARBA00022448"/>
    </source>
</evidence>
<evidence type="ECO:0000256" key="1">
    <source>
        <dbReference type="ARBA" id="ARBA00004123"/>
    </source>
</evidence>
<keyword evidence="8" id="KW-0375">Hydrogen ion transport</keyword>
<evidence type="ECO:0000256" key="17">
    <source>
        <dbReference type="RuleBase" id="RU000383"/>
    </source>
</evidence>
<dbReference type="Gene3D" id="1.10.472.10">
    <property type="entry name" value="Cyclin-like"/>
    <property type="match status" value="2"/>
</dbReference>